<keyword evidence="1" id="KW-0812">Transmembrane</keyword>
<evidence type="ECO:0000256" key="1">
    <source>
        <dbReference type="SAM" id="Phobius"/>
    </source>
</evidence>
<keyword evidence="3" id="KW-1185">Reference proteome</keyword>
<keyword evidence="1" id="KW-0472">Membrane</keyword>
<dbReference type="KEGG" id="apel:CA267_010890"/>
<reference evidence="2 3" key="2">
    <citation type="submission" date="2020-04" db="EMBL/GenBank/DDBJ databases">
        <title>Complete genome sequence of Alteromonas pelagimontana 5.12T.</title>
        <authorList>
            <person name="Sinha R.K."/>
            <person name="Krishnan K.P."/>
            <person name="Kurian J.P."/>
        </authorList>
    </citation>
    <scope>NUCLEOTIDE SEQUENCE [LARGE SCALE GENOMIC DNA]</scope>
    <source>
        <strain evidence="2 3">5.12</strain>
    </source>
</reference>
<evidence type="ECO:0000313" key="3">
    <source>
        <dbReference type="Proteomes" id="UP000219285"/>
    </source>
</evidence>
<keyword evidence="1" id="KW-1133">Transmembrane helix</keyword>
<organism evidence="2 3">
    <name type="scientific">Alteromonas pelagimontana</name>
    <dbReference type="NCBI Taxonomy" id="1858656"/>
    <lineage>
        <taxon>Bacteria</taxon>
        <taxon>Pseudomonadati</taxon>
        <taxon>Pseudomonadota</taxon>
        <taxon>Gammaproteobacteria</taxon>
        <taxon>Alteromonadales</taxon>
        <taxon>Alteromonadaceae</taxon>
        <taxon>Alteromonas/Salinimonas group</taxon>
        <taxon>Alteromonas</taxon>
    </lineage>
</organism>
<dbReference type="RefSeq" id="WP_075607457.1">
    <property type="nucleotide sequence ID" value="NZ_CP052766.1"/>
</dbReference>
<dbReference type="OrthoDB" id="982197at2"/>
<proteinExistence type="predicted"/>
<accession>A0A6M4MDJ2</accession>
<name>A0A6M4MDJ2_9ALTE</name>
<dbReference type="AlphaFoldDB" id="A0A6M4MDJ2"/>
<sequence length="122" mass="14229">MSIPIMSFVFSIFSVYIYRKKRSSNSKRTLYFVSFTVFYFIHIFLAFIYTQYLDYSLSLYDLNNDGFFTGEEITSEQESAMDAVTNDAGRSLAFIFGIFYASAFSFAVLAFELILHNLIKRR</sequence>
<reference evidence="3" key="1">
    <citation type="submission" date="2014-12" db="EMBL/GenBank/DDBJ databases">
        <title>Complete genome sequence of a multi-drug resistant Klebsiella pneumoniae.</title>
        <authorList>
            <person name="Hua X."/>
            <person name="Chen Q."/>
            <person name="Li X."/>
            <person name="Feng Y."/>
            <person name="Ruan Z."/>
            <person name="Yu Y."/>
        </authorList>
    </citation>
    <scope>NUCLEOTIDE SEQUENCE [LARGE SCALE GENOMIC DNA]</scope>
    <source>
        <strain evidence="3">5.12</strain>
    </source>
</reference>
<feature type="transmembrane region" description="Helical" evidence="1">
    <location>
        <begin position="29"/>
        <end position="49"/>
    </location>
</feature>
<protein>
    <submittedName>
        <fullName evidence="2">Uncharacterized protein</fullName>
    </submittedName>
</protein>
<evidence type="ECO:0000313" key="2">
    <source>
        <dbReference type="EMBL" id="QJR81251.1"/>
    </source>
</evidence>
<gene>
    <name evidence="2" type="ORF">CA267_010890</name>
</gene>
<feature type="transmembrane region" description="Helical" evidence="1">
    <location>
        <begin position="92"/>
        <end position="115"/>
    </location>
</feature>
<dbReference type="Proteomes" id="UP000219285">
    <property type="component" value="Chromosome"/>
</dbReference>
<dbReference type="EMBL" id="CP052766">
    <property type="protein sequence ID" value="QJR81251.1"/>
    <property type="molecule type" value="Genomic_DNA"/>
</dbReference>